<dbReference type="Pfam" id="PF05512">
    <property type="entry name" value="AWPM-19"/>
    <property type="match status" value="1"/>
</dbReference>
<evidence type="ECO:0000313" key="2">
    <source>
        <dbReference type="EMBL" id="CAK9211593.1"/>
    </source>
</evidence>
<protein>
    <recommendedName>
        <fullName evidence="4">Membrane protein PM19L</fullName>
    </recommendedName>
</protein>
<feature type="transmembrane region" description="Helical" evidence="1">
    <location>
        <begin position="52"/>
        <end position="74"/>
    </location>
</feature>
<proteinExistence type="predicted"/>
<organism evidence="2 3">
    <name type="scientific">Sphagnum troendelagicum</name>
    <dbReference type="NCBI Taxonomy" id="128251"/>
    <lineage>
        <taxon>Eukaryota</taxon>
        <taxon>Viridiplantae</taxon>
        <taxon>Streptophyta</taxon>
        <taxon>Embryophyta</taxon>
        <taxon>Bryophyta</taxon>
        <taxon>Sphagnophytina</taxon>
        <taxon>Sphagnopsida</taxon>
        <taxon>Sphagnales</taxon>
        <taxon>Sphagnaceae</taxon>
        <taxon>Sphagnum</taxon>
    </lineage>
</organism>
<keyword evidence="3" id="KW-1185">Reference proteome</keyword>
<accession>A0ABP0U2Y7</accession>
<feature type="transmembrane region" description="Helical" evidence="1">
    <location>
        <begin position="86"/>
        <end position="106"/>
    </location>
</feature>
<dbReference type="InterPro" id="IPR008390">
    <property type="entry name" value="AWPM-19"/>
</dbReference>
<evidence type="ECO:0000256" key="1">
    <source>
        <dbReference type="SAM" id="Phobius"/>
    </source>
</evidence>
<dbReference type="PROSITE" id="PS51257">
    <property type="entry name" value="PROKAR_LIPOPROTEIN"/>
    <property type="match status" value="1"/>
</dbReference>
<reference evidence="2" key="1">
    <citation type="submission" date="2024-02" db="EMBL/GenBank/DDBJ databases">
        <authorList>
            <consortium name="ELIXIR-Norway"/>
            <consortium name="Elixir Norway"/>
        </authorList>
    </citation>
    <scope>NUCLEOTIDE SEQUENCE</scope>
</reference>
<keyword evidence="1" id="KW-0472">Membrane</keyword>
<name>A0ABP0U2Y7_9BRYO</name>
<keyword evidence="1" id="KW-1133">Transmembrane helix</keyword>
<dbReference type="PANTHER" id="PTHR33294">
    <property type="entry name" value="AWPM-19-LIKE FAMILY PROTEIN"/>
    <property type="match status" value="1"/>
</dbReference>
<sequence>MAFGIGRRVSAPLLGLNYALYLITACIAGWTLNHNIDAGVSTKHGSYIGNAATFYFLPIVLLASVVGLASTLVGFHHLRVWRTDSLAAAAAASLIAWLITLLAFGLACKEIHIGGHRSRKLKVVEAFTVILAVFELLYLMSLHAGILGGEYGPSYTNNNTSATATGPAAGNNIAVSEKHLHGTAAAAAV</sequence>
<gene>
    <name evidence="2" type="ORF">CSSPTR1EN2_LOCUS10823</name>
</gene>
<evidence type="ECO:0008006" key="4">
    <source>
        <dbReference type="Google" id="ProtNLM"/>
    </source>
</evidence>
<keyword evidence="1" id="KW-0812">Transmembrane</keyword>
<feature type="transmembrane region" description="Helical" evidence="1">
    <location>
        <begin position="126"/>
        <end position="147"/>
    </location>
</feature>
<feature type="transmembrane region" description="Helical" evidence="1">
    <location>
        <begin position="12"/>
        <end position="32"/>
    </location>
</feature>
<evidence type="ECO:0000313" key="3">
    <source>
        <dbReference type="Proteomes" id="UP001497512"/>
    </source>
</evidence>
<dbReference type="PANTHER" id="PTHR33294:SF5">
    <property type="entry name" value="AWPM-19-LIKE FAMILY PROTEIN"/>
    <property type="match status" value="1"/>
</dbReference>
<dbReference type="EMBL" id="OZ019910">
    <property type="protein sequence ID" value="CAK9211593.1"/>
    <property type="molecule type" value="Genomic_DNA"/>
</dbReference>
<dbReference type="Proteomes" id="UP001497512">
    <property type="component" value="Chromosome 18"/>
</dbReference>